<organism evidence="1 2">
    <name type="scientific">Hesseltinella vesiculosa</name>
    <dbReference type="NCBI Taxonomy" id="101127"/>
    <lineage>
        <taxon>Eukaryota</taxon>
        <taxon>Fungi</taxon>
        <taxon>Fungi incertae sedis</taxon>
        <taxon>Mucoromycota</taxon>
        <taxon>Mucoromycotina</taxon>
        <taxon>Mucoromycetes</taxon>
        <taxon>Mucorales</taxon>
        <taxon>Cunninghamellaceae</taxon>
        <taxon>Hesseltinella</taxon>
    </lineage>
</organism>
<dbReference type="EMBL" id="MCGT01000005">
    <property type="protein sequence ID" value="ORX59770.1"/>
    <property type="molecule type" value="Genomic_DNA"/>
</dbReference>
<dbReference type="OrthoDB" id="2435883at2759"/>
<evidence type="ECO:0000313" key="2">
    <source>
        <dbReference type="Proteomes" id="UP000242146"/>
    </source>
</evidence>
<reference evidence="1 2" key="1">
    <citation type="submission" date="2016-07" db="EMBL/GenBank/DDBJ databases">
        <title>Pervasive Adenine N6-methylation of Active Genes in Fungi.</title>
        <authorList>
            <consortium name="DOE Joint Genome Institute"/>
            <person name="Mondo S.J."/>
            <person name="Dannebaum R.O."/>
            <person name="Kuo R.C."/>
            <person name="Labutti K."/>
            <person name="Haridas S."/>
            <person name="Kuo A."/>
            <person name="Salamov A."/>
            <person name="Ahrendt S.R."/>
            <person name="Lipzen A."/>
            <person name="Sullivan W."/>
            <person name="Andreopoulos W.B."/>
            <person name="Clum A."/>
            <person name="Lindquist E."/>
            <person name="Daum C."/>
            <person name="Ramamoorthy G.K."/>
            <person name="Gryganskyi A."/>
            <person name="Culley D."/>
            <person name="Magnuson J.K."/>
            <person name="James T.Y."/>
            <person name="O'Malley M.A."/>
            <person name="Stajich J.E."/>
            <person name="Spatafora J.W."/>
            <person name="Visel A."/>
            <person name="Grigoriev I.V."/>
        </authorList>
    </citation>
    <scope>NUCLEOTIDE SEQUENCE [LARGE SCALE GENOMIC DNA]</scope>
    <source>
        <strain evidence="1 2">NRRL 3301</strain>
    </source>
</reference>
<sequence>MIRRLLLEHMARGKCLVFSIDEFRTSRMCVSHGCQHQRVENFRIGGQGIFALKSCSTCRTVFERDRLAASAMAIILTTWEASQTRSLPWQRPGRPSQA</sequence>
<gene>
    <name evidence="1" type="ORF">DM01DRAFT_1192280</name>
</gene>
<protein>
    <submittedName>
        <fullName evidence="1">Uncharacterized protein</fullName>
    </submittedName>
</protein>
<evidence type="ECO:0000313" key="1">
    <source>
        <dbReference type="EMBL" id="ORX59770.1"/>
    </source>
</evidence>
<dbReference type="Proteomes" id="UP000242146">
    <property type="component" value="Unassembled WGS sequence"/>
</dbReference>
<comment type="caution">
    <text evidence="1">The sequence shown here is derived from an EMBL/GenBank/DDBJ whole genome shotgun (WGS) entry which is preliminary data.</text>
</comment>
<accession>A0A1X2GRR8</accession>
<proteinExistence type="predicted"/>
<name>A0A1X2GRR8_9FUNG</name>
<keyword evidence="2" id="KW-1185">Reference proteome</keyword>
<dbReference type="AlphaFoldDB" id="A0A1X2GRR8"/>